<evidence type="ECO:0000313" key="1">
    <source>
        <dbReference type="EMBL" id="QJA69389.1"/>
    </source>
</evidence>
<protein>
    <submittedName>
        <fullName evidence="2">Uncharacterized protein</fullName>
    </submittedName>
</protein>
<proteinExistence type="predicted"/>
<accession>A0A6M3LPY3</accession>
<dbReference type="EMBL" id="MT141701">
    <property type="protein sequence ID" value="QJA69389.1"/>
    <property type="molecule type" value="Genomic_DNA"/>
</dbReference>
<dbReference type="AlphaFoldDB" id="A0A6M3LPY3"/>
<evidence type="ECO:0000313" key="2">
    <source>
        <dbReference type="EMBL" id="QJA94745.1"/>
    </source>
</evidence>
<dbReference type="EMBL" id="MT143257">
    <property type="protein sequence ID" value="QJA94745.1"/>
    <property type="molecule type" value="Genomic_DNA"/>
</dbReference>
<name>A0A6M3LPY3_9ZZZZ</name>
<organism evidence="2">
    <name type="scientific">viral metagenome</name>
    <dbReference type="NCBI Taxonomy" id="1070528"/>
    <lineage>
        <taxon>unclassified sequences</taxon>
        <taxon>metagenomes</taxon>
        <taxon>organismal metagenomes</taxon>
    </lineage>
</organism>
<gene>
    <name evidence="1" type="ORF">MM415A04650_0010</name>
    <name evidence="2" type="ORF">MM415B03771_0014</name>
</gene>
<sequence length="156" mass="18113">MIELKSSSNADSRTATEKVSKEVLLTNSRQHIHDVKEAMCWMAWKLKEISISHDWTKITHIDEFYDDFSASQDGFQGDFKEQHWFKDLHLQERHHLNDRCPDDVTLFDVLERIADGVTAGMARSGEVYEDDLSPDILVKAYQNTMKLLKDEIIVTK</sequence>
<reference evidence="2" key="1">
    <citation type="submission" date="2020-03" db="EMBL/GenBank/DDBJ databases">
        <title>The deep terrestrial virosphere.</title>
        <authorList>
            <person name="Holmfeldt K."/>
            <person name="Nilsson E."/>
            <person name="Simone D."/>
            <person name="Lopez-Fernandez M."/>
            <person name="Wu X."/>
            <person name="de Brujin I."/>
            <person name="Lundin D."/>
            <person name="Andersson A."/>
            <person name="Bertilsson S."/>
            <person name="Dopson M."/>
        </authorList>
    </citation>
    <scope>NUCLEOTIDE SEQUENCE</scope>
    <source>
        <strain evidence="1">MM415A04650</strain>
        <strain evidence="2">MM415B03771</strain>
    </source>
</reference>